<feature type="domain" description="BRCT" evidence="4">
    <location>
        <begin position="1567"/>
        <end position="1647"/>
    </location>
</feature>
<dbReference type="SMART" id="SM00320">
    <property type="entry name" value="WD40"/>
    <property type="match status" value="2"/>
</dbReference>
<dbReference type="PANTHER" id="PTHR13561">
    <property type="entry name" value="DNA REPLICATION REGULATOR DPB11-RELATED"/>
    <property type="match status" value="1"/>
</dbReference>
<proteinExistence type="predicted"/>
<dbReference type="Gene3D" id="3.40.50.10190">
    <property type="entry name" value="BRCT domain"/>
    <property type="match status" value="9"/>
</dbReference>
<dbReference type="InterPro" id="IPR036420">
    <property type="entry name" value="BRCT_dom_sf"/>
</dbReference>
<evidence type="ECO:0000313" key="5">
    <source>
        <dbReference type="EMBL" id="CAH0107542.1"/>
    </source>
</evidence>
<keyword evidence="1" id="KW-0677">Repeat</keyword>
<feature type="domain" description="BRCT" evidence="4">
    <location>
        <begin position="551"/>
        <end position="621"/>
    </location>
</feature>
<evidence type="ECO:0000256" key="1">
    <source>
        <dbReference type="ARBA" id="ARBA00022737"/>
    </source>
</evidence>
<dbReference type="GO" id="GO:0033314">
    <property type="term" value="P:mitotic DNA replication checkpoint signaling"/>
    <property type="evidence" value="ECO:0007669"/>
    <property type="project" value="TreeGrafter"/>
</dbReference>
<dbReference type="SUPFAM" id="SSF50978">
    <property type="entry name" value="WD40 repeat-like"/>
    <property type="match status" value="1"/>
</dbReference>
<dbReference type="Pfam" id="PF21243">
    <property type="entry name" value="ECT2_BRCT0"/>
    <property type="match status" value="1"/>
</dbReference>
<keyword evidence="2" id="KW-0853">WD repeat</keyword>
<feature type="domain" description="BRCT" evidence="4">
    <location>
        <begin position="805"/>
        <end position="896"/>
    </location>
</feature>
<dbReference type="CDD" id="cd17738">
    <property type="entry name" value="BRCT_TopBP1_rpt7"/>
    <property type="match status" value="1"/>
</dbReference>
<feature type="domain" description="BRCT" evidence="4">
    <location>
        <begin position="642"/>
        <end position="731"/>
    </location>
</feature>
<protein>
    <recommendedName>
        <fullName evidence="4">BRCT domain-containing protein</fullName>
    </recommendedName>
</protein>
<feature type="region of interest" description="Disordered" evidence="3">
    <location>
        <begin position="1258"/>
        <end position="1281"/>
    </location>
</feature>
<evidence type="ECO:0000313" key="6">
    <source>
        <dbReference type="Proteomes" id="UP000789390"/>
    </source>
</evidence>
<dbReference type="Pfam" id="PF00533">
    <property type="entry name" value="BRCT"/>
    <property type="match status" value="3"/>
</dbReference>
<feature type="domain" description="BRCT" evidence="4">
    <location>
        <begin position="989"/>
        <end position="1073"/>
    </location>
</feature>
<feature type="domain" description="BRCT" evidence="4">
    <location>
        <begin position="1362"/>
        <end position="1441"/>
    </location>
</feature>
<dbReference type="InterPro" id="IPR001680">
    <property type="entry name" value="WD40_rpt"/>
</dbReference>
<organism evidence="5 6">
    <name type="scientific">Daphnia galeata</name>
    <dbReference type="NCBI Taxonomy" id="27404"/>
    <lineage>
        <taxon>Eukaryota</taxon>
        <taxon>Metazoa</taxon>
        <taxon>Ecdysozoa</taxon>
        <taxon>Arthropoda</taxon>
        <taxon>Crustacea</taxon>
        <taxon>Branchiopoda</taxon>
        <taxon>Diplostraca</taxon>
        <taxon>Cladocera</taxon>
        <taxon>Anomopoda</taxon>
        <taxon>Daphniidae</taxon>
        <taxon>Daphnia</taxon>
    </lineage>
</organism>
<reference evidence="5" key="1">
    <citation type="submission" date="2021-11" db="EMBL/GenBank/DDBJ databases">
        <authorList>
            <person name="Schell T."/>
        </authorList>
    </citation>
    <scope>NUCLEOTIDE SEQUENCE</scope>
    <source>
        <strain evidence="5">M5</strain>
    </source>
</reference>
<dbReference type="CDD" id="cd17731">
    <property type="entry name" value="BRCT_TopBP1_rpt2_like"/>
    <property type="match status" value="1"/>
</dbReference>
<dbReference type="GO" id="GO:0007095">
    <property type="term" value="P:mitotic G2 DNA damage checkpoint signaling"/>
    <property type="evidence" value="ECO:0007669"/>
    <property type="project" value="TreeGrafter"/>
</dbReference>
<sequence length="1786" mass="200664">MASNGTFKETVMLMHEPCINRFHPTLPVLVSGSIHVILFDAKNGIIPFSNWNERKGKLKKNDLKSICSLEWNVDGTKLAAGVADPYQLFANESGDDSGEIIVWSYPNGDILLKRKQLKSVHEIEWNQFRQEIFATYNIGDQLVSLWTTNDPERNLLYTFDFCRDNRFRECIMKVKWIAKSEIALGLNSGTIEIYQIDENQPRVVRDMKWSDATQYLVSSSWDNTIKIWSVDHLNVEPIHGIQVNFSCYIYSLAWFTNEKKHTEINAARKSPENFILACGLRDMSDVIFSKSDRTVWLTGSIFIWNPLERDASKKLRILRKHKCPVFSLAFSPDGHFLASSDAIEIIIWSTETWMPFFVSQCHHCTQDRFWTGQLSWMALGSSAEQKAAQHRHRGRQYLSTGISCQLSTVTEGSSATRVEIRKVLLSFYIYCVVISSPSLHTFTSPSFNLRYKPPHHLRYNISSSETTCTEDLMLAKNFCQGHNLNVVCILENDCLKLTPSKECVFVLTDFDSPLFEFLQSFECKVVGPKCLLNSLKNGQPIPTTAVFNLAMKGIVVTTTGLIMEEKKEAEKKIQFMGGIYSSNLTLSTTHLIAKSVADFSLKFKAVRSRAIPIMLPKWIDEVWSARISQEIVHGNDPKYSSYVYPVFQGFVVCTSQISTKKRESIKKMVEANGGKYFAQLKKGETNVLITTSCEGEKYLYARSWKIFCLKPEWVQNSLDQGYVCDPEPFTVQKITTLPPKCSTPEANKLPVANFHNDSVNSTIFNNSTKELDETSTNGSTSPLNQQCELQSTEPLECLDLVLSLKAGRFLKGFKIFPSGFDGPQMEKLRRVLKNAGAIQLNAINDESISHVIVGKSVKEDWKQLQHLDIKPHVVTLQWLTRSLQLKAQAPEAEYFPTDFENLLAPNNKKSLSKDTPSELPSMTTSVSLDDMRTTVQYSSLSQKTTLMECVTEQNNNCDQEKDLQTAFENLTIVDQTEEDKVQKLLEFSPAGDLFSGATFQLVLLDTVSSMTYQIESNGGHVVSHGAKYIVTEPLYTVSLPEDLVEQGSLLVNTFWIEDCIEEDLLVQKEIYHLPIKVQNSRVFACCIVSFSGIRGRLMEFLEYLIDQLGGKQQKSLSRKLAEKKHIYPSTHLVCMKAEGKKYEKAVEWGIPIVNADWIIACASSSTRPKEIDYPPEVCDATTPTDLVIPTPITVVKISRPSVVTDSSTPIFLPSISFGAPSPHVLMGPPTTPLLSIDPIPSPVFLLPPSNGTRTFGISPTPRPALSNMPTPETPYGRLLNPNPSPECRKLWKFALDNRIRLTPKPEDSFSASPPQPSESGCGITMSMALECFQRLHQRILEDNSCETIEVANDADASTLPVLKLPLLHDVLAFISHDDIGSKYDRTELVEIVGTLGGRVCIEHCQEVTHFVCQGELAVSEEMRKAQEWNQIFVKPQWILDCEDSSCRLEEDWSCYQPPLNFETVVSSDVVPVSSSLLEITNDEQQNLPNRPDEEENTLQVEQTVTQQISLSSDAVARKGFEPDDVSGNLNLLPAPLPNSSFARVTKNLNQSHRLNASRYHGNLFRVMFSGMDQEDRDSYIQIIETLGGIAIDSHVYDATCTHLVVAKLECNDKLMTSIAAGKWIVHPGWIEESEEAYRFVDERKFEWGSSTSNVSISKEEASIAAAAYHWRSSRNRGPFNGPFQGISAVLHLGKKNDVFQNLLEAGGGKMVAPELALESGETNLCVLDSHEVNKIQLSEYASKGIYCVPPTYFRDLILALDEKLQMVECVLPEFLPYLNLTLSSRI</sequence>
<keyword evidence="6" id="KW-1185">Reference proteome</keyword>
<dbReference type="Pfam" id="PF12738">
    <property type="entry name" value="PTCB-BRCT"/>
    <property type="match status" value="2"/>
</dbReference>
<feature type="repeat" description="WD" evidence="2">
    <location>
        <begin position="197"/>
        <end position="231"/>
    </location>
</feature>
<feature type="domain" description="BRCT" evidence="4">
    <location>
        <begin position="1078"/>
        <end position="1161"/>
    </location>
</feature>
<evidence type="ECO:0000259" key="4">
    <source>
        <dbReference type="PROSITE" id="PS50172"/>
    </source>
</evidence>
<dbReference type="Proteomes" id="UP000789390">
    <property type="component" value="Unassembled WGS sequence"/>
</dbReference>
<dbReference type="Pfam" id="PF00400">
    <property type="entry name" value="WD40"/>
    <property type="match status" value="2"/>
</dbReference>
<evidence type="ECO:0000256" key="3">
    <source>
        <dbReference type="SAM" id="MobiDB-lite"/>
    </source>
</evidence>
<evidence type="ECO:0000256" key="2">
    <source>
        <dbReference type="PROSITE-ProRule" id="PRU00221"/>
    </source>
</evidence>
<accession>A0A8J2RQ97</accession>
<name>A0A8J2RQ97_9CRUS</name>
<comment type="caution">
    <text evidence="5">The sequence shown here is derived from an EMBL/GenBank/DDBJ whole genome shotgun (WGS) entry which is preliminary data.</text>
</comment>
<dbReference type="EMBL" id="CAKKLH010000277">
    <property type="protein sequence ID" value="CAH0107542.1"/>
    <property type="molecule type" value="Genomic_DNA"/>
</dbReference>
<dbReference type="Gene3D" id="2.130.10.10">
    <property type="entry name" value="YVTN repeat-like/Quinoprotein amine dehydrogenase"/>
    <property type="match status" value="3"/>
</dbReference>
<dbReference type="SMART" id="SM00292">
    <property type="entry name" value="BRCT"/>
    <property type="match status" value="8"/>
</dbReference>
<dbReference type="InterPro" id="IPR036322">
    <property type="entry name" value="WD40_repeat_dom_sf"/>
</dbReference>
<dbReference type="PROSITE" id="PS50294">
    <property type="entry name" value="WD_REPEATS_REGION"/>
    <property type="match status" value="1"/>
</dbReference>
<dbReference type="InterPro" id="IPR001357">
    <property type="entry name" value="BRCT_dom"/>
</dbReference>
<dbReference type="GO" id="GO:0006270">
    <property type="term" value="P:DNA replication initiation"/>
    <property type="evidence" value="ECO:0007669"/>
    <property type="project" value="TreeGrafter"/>
</dbReference>
<gene>
    <name evidence="5" type="ORF">DGAL_LOCUS10862</name>
</gene>
<dbReference type="InterPro" id="IPR059215">
    <property type="entry name" value="BRCT2_TopBP1-like"/>
</dbReference>
<dbReference type="PROSITE" id="PS50082">
    <property type="entry name" value="WD_REPEATS_2"/>
    <property type="match status" value="1"/>
</dbReference>
<dbReference type="SUPFAM" id="SSF52113">
    <property type="entry name" value="BRCT domain"/>
    <property type="match status" value="6"/>
</dbReference>
<dbReference type="InterPro" id="IPR049396">
    <property type="entry name" value="ECT2_BRCT0"/>
</dbReference>
<dbReference type="InterPro" id="IPR015943">
    <property type="entry name" value="WD40/YVTN_repeat-like_dom_sf"/>
</dbReference>
<dbReference type="FunFam" id="3.40.50.10190:FF:000018">
    <property type="entry name" value="DNA topoisomerase 2-binding protein 1"/>
    <property type="match status" value="1"/>
</dbReference>
<dbReference type="OrthoDB" id="10263272at2759"/>
<dbReference type="PROSITE" id="PS50172">
    <property type="entry name" value="BRCT"/>
    <property type="match status" value="7"/>
</dbReference>
<dbReference type="PANTHER" id="PTHR13561:SF20">
    <property type="entry name" value="DNA TOPOISOMERASE 2-BINDING PROTEIN 1"/>
    <property type="match status" value="1"/>
</dbReference>